<dbReference type="InterPro" id="IPR053465">
    <property type="entry name" value="Sortase_Class_E"/>
</dbReference>
<dbReference type="InterPro" id="IPR023365">
    <property type="entry name" value="Sortase_dom-sf"/>
</dbReference>
<feature type="active site" description="Proton donor/acceptor" evidence="2">
    <location>
        <position position="129"/>
    </location>
</feature>
<dbReference type="EMBL" id="JAAXOW010000001">
    <property type="protein sequence ID" value="NKX92762.1"/>
    <property type="molecule type" value="Genomic_DNA"/>
</dbReference>
<keyword evidence="4" id="KW-0812">Transmembrane</keyword>
<evidence type="ECO:0000313" key="5">
    <source>
        <dbReference type="EMBL" id="NKX92762.1"/>
    </source>
</evidence>
<dbReference type="CDD" id="cd05830">
    <property type="entry name" value="Sortase_E"/>
    <property type="match status" value="1"/>
</dbReference>
<evidence type="ECO:0000256" key="2">
    <source>
        <dbReference type="PIRSR" id="PIRSR605754-1"/>
    </source>
</evidence>
<evidence type="ECO:0000313" key="6">
    <source>
        <dbReference type="Proteomes" id="UP000774283"/>
    </source>
</evidence>
<dbReference type="NCBIfam" id="TIGR01076">
    <property type="entry name" value="sortase_fam"/>
    <property type="match status" value="1"/>
</dbReference>
<dbReference type="InterPro" id="IPR005754">
    <property type="entry name" value="Sortase"/>
</dbReference>
<dbReference type="Pfam" id="PF04203">
    <property type="entry name" value="Sortase"/>
    <property type="match status" value="1"/>
</dbReference>
<evidence type="ECO:0000256" key="1">
    <source>
        <dbReference type="ARBA" id="ARBA00022801"/>
    </source>
</evidence>
<dbReference type="InterPro" id="IPR042003">
    <property type="entry name" value="Sortase_E"/>
</dbReference>
<feature type="region of interest" description="Disordered" evidence="3">
    <location>
        <begin position="52"/>
        <end position="71"/>
    </location>
</feature>
<reference evidence="5 6" key="1">
    <citation type="submission" date="2020-04" db="EMBL/GenBank/DDBJ databases">
        <title>MicrobeNet Type strains.</title>
        <authorList>
            <person name="Nicholson A.C."/>
        </authorList>
    </citation>
    <scope>NUCLEOTIDE SEQUENCE [LARGE SCALE GENOMIC DNA]</scope>
    <source>
        <strain evidence="5 6">ATCC BAA-789</strain>
    </source>
</reference>
<name>A0A9X5IP25_9MICO</name>
<keyword evidence="1" id="KW-0378">Hydrolase</keyword>
<evidence type="ECO:0000256" key="4">
    <source>
        <dbReference type="SAM" id="Phobius"/>
    </source>
</evidence>
<keyword evidence="4" id="KW-0472">Membrane</keyword>
<evidence type="ECO:0000256" key="3">
    <source>
        <dbReference type="SAM" id="MobiDB-lite"/>
    </source>
</evidence>
<gene>
    <name evidence="5" type="ORF">HF995_05650</name>
</gene>
<keyword evidence="4" id="KW-1133">Transmembrane helix</keyword>
<keyword evidence="6" id="KW-1185">Reference proteome</keyword>
<dbReference type="GO" id="GO:0016787">
    <property type="term" value="F:hydrolase activity"/>
    <property type="evidence" value="ECO:0007669"/>
    <property type="project" value="UniProtKB-KW"/>
</dbReference>
<dbReference type="AlphaFoldDB" id="A0A9X5IP25"/>
<feature type="active site" description="Acyl-thioester intermediate" evidence="2">
    <location>
        <position position="197"/>
    </location>
</feature>
<protein>
    <submittedName>
        <fullName evidence="5">Class E sortase</fullName>
    </submittedName>
</protein>
<dbReference type="NCBIfam" id="NF033747">
    <property type="entry name" value="class_E_sortase"/>
    <property type="match status" value="1"/>
</dbReference>
<dbReference type="Proteomes" id="UP000774283">
    <property type="component" value="Unassembled WGS sequence"/>
</dbReference>
<organism evidence="5 6">
    <name type="scientific">Sanguibacter hominis ATCC BAA-789</name>
    <dbReference type="NCBI Taxonomy" id="1312740"/>
    <lineage>
        <taxon>Bacteria</taxon>
        <taxon>Bacillati</taxon>
        <taxon>Actinomycetota</taxon>
        <taxon>Actinomycetes</taxon>
        <taxon>Micrococcales</taxon>
        <taxon>Sanguibacteraceae</taxon>
        <taxon>Sanguibacter</taxon>
    </lineage>
</organism>
<sequence length="231" mass="24584">MFGVVGVVGELLITLGVVLGLFVVWQLWWTDVQAARAQEQIVAGLDWPRPSSAEAPAAGLRTDPPPTLDEPTQDGDTIALLSVPRWDGQDAVTVRQGVDRPTILDTGSGGHYPGTAMPGGVGNFAVAGHRTTYGKPFNRIAELEPGDALVVRTADLWFVYRVTEHRIVLPEQVDVVAPVPGKPGAAPERAAITLTACHPMFSARERYIVHGELEGWMPVADGVPAALTEGA</sequence>
<feature type="transmembrane region" description="Helical" evidence="4">
    <location>
        <begin position="7"/>
        <end position="29"/>
    </location>
</feature>
<dbReference type="Gene3D" id="2.40.260.10">
    <property type="entry name" value="Sortase"/>
    <property type="match status" value="1"/>
</dbReference>
<accession>A0A9X5IP25</accession>
<comment type="caution">
    <text evidence="5">The sequence shown here is derived from an EMBL/GenBank/DDBJ whole genome shotgun (WGS) entry which is preliminary data.</text>
</comment>
<dbReference type="SUPFAM" id="SSF63817">
    <property type="entry name" value="Sortase"/>
    <property type="match status" value="1"/>
</dbReference>
<proteinExistence type="predicted"/>